<feature type="compositionally biased region" description="Polar residues" evidence="9">
    <location>
        <begin position="895"/>
        <end position="906"/>
    </location>
</feature>
<dbReference type="PANTHER" id="PTHR21290:SF25">
    <property type="entry name" value="SPHINGOMYELIN SYNTHASE-RELATED PROTEIN 1"/>
    <property type="match status" value="1"/>
</dbReference>
<evidence type="ECO:0000256" key="5">
    <source>
        <dbReference type="ARBA" id="ARBA00022919"/>
    </source>
</evidence>
<dbReference type="Proteomes" id="UP001234178">
    <property type="component" value="Unassembled WGS sequence"/>
</dbReference>
<keyword evidence="6 10" id="KW-1133">Transmembrane helix</keyword>
<evidence type="ECO:0000256" key="8">
    <source>
        <dbReference type="ARBA" id="ARBA00023136"/>
    </source>
</evidence>
<dbReference type="EMBL" id="JAOYFB010000037">
    <property type="protein sequence ID" value="KAK4022751.1"/>
    <property type="molecule type" value="Genomic_DNA"/>
</dbReference>
<keyword evidence="3" id="KW-0808">Transferase</keyword>
<dbReference type="InterPro" id="IPR025749">
    <property type="entry name" value="Sphingomyelin_synth-like_dom"/>
</dbReference>
<evidence type="ECO:0000256" key="7">
    <source>
        <dbReference type="ARBA" id="ARBA00023098"/>
    </source>
</evidence>
<evidence type="ECO:0000313" key="13">
    <source>
        <dbReference type="Proteomes" id="UP001234178"/>
    </source>
</evidence>
<gene>
    <name evidence="12" type="ORF">OUZ56_008198</name>
</gene>
<comment type="subcellular location">
    <subcellularLocation>
        <location evidence="1">Membrane</location>
        <topology evidence="1">Multi-pass membrane protein</topology>
    </subcellularLocation>
</comment>
<comment type="similarity">
    <text evidence="2">Belongs to the sphingomyelin synthase family.</text>
</comment>
<name>A0ABR0AC92_9CRUS</name>
<evidence type="ECO:0000256" key="10">
    <source>
        <dbReference type="SAM" id="Phobius"/>
    </source>
</evidence>
<evidence type="ECO:0000256" key="2">
    <source>
        <dbReference type="ARBA" id="ARBA00005441"/>
    </source>
</evidence>
<comment type="caution">
    <text evidence="12">The sequence shown here is derived from an EMBL/GenBank/DDBJ whole genome shotgun (WGS) entry which is preliminary data.</text>
</comment>
<keyword evidence="7" id="KW-0443">Lipid metabolism</keyword>
<evidence type="ECO:0000256" key="6">
    <source>
        <dbReference type="ARBA" id="ARBA00022989"/>
    </source>
</evidence>
<feature type="region of interest" description="Disordered" evidence="9">
    <location>
        <begin position="549"/>
        <end position="578"/>
    </location>
</feature>
<accession>A0ABR0AC92</accession>
<proteinExistence type="inferred from homology"/>
<keyword evidence="5" id="KW-0746">Sphingolipid metabolism</keyword>
<evidence type="ECO:0000313" key="12">
    <source>
        <dbReference type="EMBL" id="KAK4022751.1"/>
    </source>
</evidence>
<dbReference type="Pfam" id="PF14360">
    <property type="entry name" value="PAP2_C"/>
    <property type="match status" value="1"/>
</dbReference>
<feature type="transmembrane region" description="Helical" evidence="10">
    <location>
        <begin position="74"/>
        <end position="93"/>
    </location>
</feature>
<dbReference type="CDD" id="cd01610">
    <property type="entry name" value="PAP2_like"/>
    <property type="match status" value="1"/>
</dbReference>
<evidence type="ECO:0000259" key="11">
    <source>
        <dbReference type="Pfam" id="PF14360"/>
    </source>
</evidence>
<feature type="region of interest" description="Disordered" evidence="9">
    <location>
        <begin position="892"/>
        <end position="923"/>
    </location>
</feature>
<organism evidence="12 13">
    <name type="scientific">Daphnia magna</name>
    <dbReference type="NCBI Taxonomy" id="35525"/>
    <lineage>
        <taxon>Eukaryota</taxon>
        <taxon>Metazoa</taxon>
        <taxon>Ecdysozoa</taxon>
        <taxon>Arthropoda</taxon>
        <taxon>Crustacea</taxon>
        <taxon>Branchiopoda</taxon>
        <taxon>Diplostraca</taxon>
        <taxon>Cladocera</taxon>
        <taxon>Anomopoda</taxon>
        <taxon>Daphniidae</taxon>
        <taxon>Daphnia</taxon>
    </lineage>
</organism>
<dbReference type="PANTHER" id="PTHR21290">
    <property type="entry name" value="SPHINGOMYELIN SYNTHETASE"/>
    <property type="match status" value="1"/>
</dbReference>
<reference evidence="12 13" key="1">
    <citation type="journal article" date="2023" name="Nucleic Acids Res.">
        <title>The hologenome of Daphnia magna reveals possible DNA methylation and microbiome-mediated evolution of the host genome.</title>
        <authorList>
            <person name="Chaturvedi A."/>
            <person name="Li X."/>
            <person name="Dhandapani V."/>
            <person name="Marshall H."/>
            <person name="Kissane S."/>
            <person name="Cuenca-Cambronero M."/>
            <person name="Asole G."/>
            <person name="Calvet F."/>
            <person name="Ruiz-Romero M."/>
            <person name="Marangio P."/>
            <person name="Guigo R."/>
            <person name="Rago D."/>
            <person name="Mirbahai L."/>
            <person name="Eastwood N."/>
            <person name="Colbourne J.K."/>
            <person name="Zhou J."/>
            <person name="Mallon E."/>
            <person name="Orsini L."/>
        </authorList>
    </citation>
    <scope>NUCLEOTIDE SEQUENCE [LARGE SCALE GENOMIC DNA]</scope>
    <source>
        <strain evidence="12">LRV0_1</strain>
    </source>
</reference>
<sequence>MMITSLSVPGSHLDCSPRPYGDIWAKLEKALEIWRGFGMSVQGVRTCGDYMFSGHTVTLTMLNFFITEYTPRRLYFLHTFTWILNLFGVFFILAAREHYSIDVFVAFYISSRMFLYYHTLANSRTLKQRDRYRARVWFPLFSFFEARIDGMVPNEYQMPWTYLSLASLNSYRRRWKKFLLKLWKHVGFSQARNLNSVELDSDSPHQSDIDILDSNEIKELRNDDQWNEVLNMQVSSQDETVVEPLIGEETRELLSYNQLLEQARAITDLEKTTDRVENTEDISLDFQNLELVNEENQDRAWFYQQYGNTRITEIPVDDLIFELQYLLRSEKKIELTNKEVGTALRALLLTEPTILTPIELFKHCGLKTYYESTDSEYESVHSGEQQNRSESDLVPQSLVTLETEEESSKNCVPIKIVRAEIHTQGDQIPLDCPKSTPSTTTITCPTVTHSQSSMNTQIPQSQLASTPCNYLPYQGLQSRKVSFTPASIVEQSNKITQNKPSEETNQDMPIKIYVKELSRLMESGMDYEDASKAADCIVQHVLTNTKRCINSSQKTKPNGQPVFRTSSQPSYLTSTPLHTQPLALSGQSVKIPSMYNKQSNNGATPKYSVTSSIPKMNPLVMCPSKVNSIGNTNNFISNAIDKNKKLQQSQAMTLFSNVGIYVDRERSGRFDDWLAHLESVLVLGDFEESRKIILLRSKLYGEAADEFDNFKLENPISSQIYDRVKERLIKLFHSTETRSKQSVEFHNMQREPEENMRRYANRIRKAFHLAYPIKSTIDKATAFSREQIMMDRFLEGLSFDVQTRLKYKEFATFEKLIEKAEMTAMAVEEAQVRSRLNAFQAKYVEPNREFTKVKEALDRLSSQVESNTHQKHLEENMEKMQRQLSTRRNSHIFHNPTSIGSNSSPSLHHPEGSEISVGDDGSNNPWKAYHSLML</sequence>
<evidence type="ECO:0000256" key="4">
    <source>
        <dbReference type="ARBA" id="ARBA00022692"/>
    </source>
</evidence>
<evidence type="ECO:0000256" key="3">
    <source>
        <dbReference type="ARBA" id="ARBA00022679"/>
    </source>
</evidence>
<evidence type="ECO:0000256" key="9">
    <source>
        <dbReference type="SAM" id="MobiDB-lite"/>
    </source>
</evidence>
<feature type="domain" description="Sphingomyelin synthase-like" evidence="11">
    <location>
        <begin position="46"/>
        <end position="119"/>
    </location>
</feature>
<keyword evidence="4 10" id="KW-0812">Transmembrane</keyword>
<dbReference type="InterPro" id="IPR045221">
    <property type="entry name" value="Sphingomyelin_synth-like"/>
</dbReference>
<protein>
    <recommendedName>
        <fullName evidence="11">Sphingomyelin synthase-like domain-containing protein</fullName>
    </recommendedName>
</protein>
<keyword evidence="13" id="KW-1185">Reference proteome</keyword>
<keyword evidence="8 10" id="KW-0472">Membrane</keyword>
<evidence type="ECO:0000256" key="1">
    <source>
        <dbReference type="ARBA" id="ARBA00004141"/>
    </source>
</evidence>